<feature type="transmembrane region" description="Helical" evidence="1">
    <location>
        <begin position="228"/>
        <end position="252"/>
    </location>
</feature>
<dbReference type="RefSeq" id="WP_151968568.1">
    <property type="nucleotide sequence ID" value="NZ_AP019860.1"/>
</dbReference>
<dbReference type="AlphaFoldDB" id="A0A5S9INQ1"/>
<feature type="transmembrane region" description="Helical" evidence="1">
    <location>
        <begin position="109"/>
        <end position="132"/>
    </location>
</feature>
<protein>
    <submittedName>
        <fullName evidence="2">Uncharacterized protein</fullName>
    </submittedName>
</protein>
<name>A0A5S9INQ1_UABAM</name>
<feature type="transmembrane region" description="Helical" evidence="1">
    <location>
        <begin position="67"/>
        <end position="89"/>
    </location>
</feature>
<dbReference type="Pfam" id="PF19656">
    <property type="entry name" value="DUF6159"/>
    <property type="match status" value="1"/>
</dbReference>
<keyword evidence="3" id="KW-1185">Reference proteome</keyword>
<accession>A0A5S9INQ1</accession>
<gene>
    <name evidence="2" type="ORF">UABAM_02769</name>
</gene>
<sequence length="275" mass="30710">MFNRISMTFSLMGTCWTTLKKDKEMLFFPFVSTIVSLGIIVLFAMFNYNLSHKNPVWLKQYGEVVTIGIFAALGFCIVFITSLFNAGIIACANIRLQGGDPTVKDGLKAMMSCIPGIMGWTFISVTVGMILNAIEKNSKQTGRIVSSFLDTAWNIASFFVVPLIVIEKRAPFSAVKESASKIKETWGEHLTSSFSFGAIFFFAAIPSIAGFVLGIYIKSYIVIGVAALYGLLVMLVVTTLETIFRVVMYYYVYHNFVHGEFDEHVLKQCYETKDQ</sequence>
<dbReference type="EMBL" id="AP019860">
    <property type="protein sequence ID" value="BBM84410.1"/>
    <property type="molecule type" value="Genomic_DNA"/>
</dbReference>
<evidence type="ECO:0000313" key="3">
    <source>
        <dbReference type="Proteomes" id="UP000326354"/>
    </source>
</evidence>
<keyword evidence="1" id="KW-0472">Membrane</keyword>
<proteinExistence type="predicted"/>
<keyword evidence="1" id="KW-1133">Transmembrane helix</keyword>
<dbReference type="OrthoDB" id="5637493at2"/>
<dbReference type="InterPro" id="IPR046157">
    <property type="entry name" value="DUF6159"/>
</dbReference>
<evidence type="ECO:0000313" key="2">
    <source>
        <dbReference type="EMBL" id="BBM84410.1"/>
    </source>
</evidence>
<evidence type="ECO:0000256" key="1">
    <source>
        <dbReference type="SAM" id="Phobius"/>
    </source>
</evidence>
<reference evidence="2 3" key="1">
    <citation type="submission" date="2019-08" db="EMBL/GenBank/DDBJ databases">
        <title>Complete genome sequence of Candidatus Uab amorphum.</title>
        <authorList>
            <person name="Shiratori T."/>
            <person name="Suzuki S."/>
            <person name="Kakizawa Y."/>
            <person name="Ishida K."/>
        </authorList>
    </citation>
    <scope>NUCLEOTIDE SEQUENCE [LARGE SCALE GENOMIC DNA]</scope>
    <source>
        <strain evidence="2 3">SRT547</strain>
    </source>
</reference>
<dbReference type="KEGG" id="uam:UABAM_02769"/>
<dbReference type="Proteomes" id="UP000326354">
    <property type="component" value="Chromosome"/>
</dbReference>
<organism evidence="2 3">
    <name type="scientific">Uabimicrobium amorphum</name>
    <dbReference type="NCBI Taxonomy" id="2596890"/>
    <lineage>
        <taxon>Bacteria</taxon>
        <taxon>Pseudomonadati</taxon>
        <taxon>Planctomycetota</taxon>
        <taxon>Candidatus Uabimicrobiia</taxon>
        <taxon>Candidatus Uabimicrobiales</taxon>
        <taxon>Candidatus Uabimicrobiaceae</taxon>
        <taxon>Candidatus Uabimicrobium</taxon>
    </lineage>
</organism>
<feature type="transmembrane region" description="Helical" evidence="1">
    <location>
        <begin position="144"/>
        <end position="166"/>
    </location>
</feature>
<feature type="transmembrane region" description="Helical" evidence="1">
    <location>
        <begin position="26"/>
        <end position="46"/>
    </location>
</feature>
<keyword evidence="1" id="KW-0812">Transmembrane</keyword>
<feature type="transmembrane region" description="Helical" evidence="1">
    <location>
        <begin position="194"/>
        <end position="216"/>
    </location>
</feature>